<proteinExistence type="predicted"/>
<organism evidence="1">
    <name type="scientific">marine sediment metagenome</name>
    <dbReference type="NCBI Taxonomy" id="412755"/>
    <lineage>
        <taxon>unclassified sequences</taxon>
        <taxon>metagenomes</taxon>
        <taxon>ecological metagenomes</taxon>
    </lineage>
</organism>
<sequence length="49" mass="5649">VDVSGKTVETVVEEMMLVLEKRKDCKQGIVDWLGKLENNGQLEEFLRKI</sequence>
<comment type="caution">
    <text evidence="1">The sequence shown here is derived from an EMBL/GenBank/DDBJ whole genome shotgun (WGS) entry which is preliminary data.</text>
</comment>
<name>X1MYP0_9ZZZZ</name>
<dbReference type="AlphaFoldDB" id="X1MYP0"/>
<reference evidence="1" key="1">
    <citation type="journal article" date="2014" name="Front. Microbiol.">
        <title>High frequency of phylogenetically diverse reductive dehalogenase-homologous genes in deep subseafloor sedimentary metagenomes.</title>
        <authorList>
            <person name="Kawai M."/>
            <person name="Futagami T."/>
            <person name="Toyoda A."/>
            <person name="Takaki Y."/>
            <person name="Nishi S."/>
            <person name="Hori S."/>
            <person name="Arai W."/>
            <person name="Tsubouchi T."/>
            <person name="Morono Y."/>
            <person name="Uchiyama I."/>
            <person name="Ito T."/>
            <person name="Fujiyama A."/>
            <person name="Inagaki F."/>
            <person name="Takami H."/>
        </authorList>
    </citation>
    <scope>NUCLEOTIDE SEQUENCE</scope>
    <source>
        <strain evidence="1">Expedition CK06-06</strain>
    </source>
</reference>
<evidence type="ECO:0000313" key="1">
    <source>
        <dbReference type="EMBL" id="GAI23126.1"/>
    </source>
</evidence>
<accession>X1MYP0</accession>
<feature type="non-terminal residue" evidence="1">
    <location>
        <position position="1"/>
    </location>
</feature>
<dbReference type="EMBL" id="BARV01013487">
    <property type="protein sequence ID" value="GAI23126.1"/>
    <property type="molecule type" value="Genomic_DNA"/>
</dbReference>
<gene>
    <name evidence="1" type="ORF">S06H3_24320</name>
</gene>
<protein>
    <submittedName>
        <fullName evidence="1">Uncharacterized protein</fullName>
    </submittedName>
</protein>